<reference evidence="8 9" key="1">
    <citation type="journal article" date="2011" name="J. Gen. Appl. Microbiol.">
        <title>Draft genome sequencing of the enigmatic yeast Saitoella complicata.</title>
        <authorList>
            <person name="Nishida H."/>
            <person name="Hamamoto M."/>
            <person name="Sugiyama J."/>
        </authorList>
    </citation>
    <scope>NUCLEOTIDE SEQUENCE [LARGE SCALE GENOMIC DNA]</scope>
    <source>
        <strain evidence="8 9">NRRL Y-17804</strain>
    </source>
</reference>
<evidence type="ECO:0000259" key="7">
    <source>
        <dbReference type="Pfam" id="PF10277"/>
    </source>
</evidence>
<reference evidence="8 9" key="3">
    <citation type="journal article" date="2015" name="Genome Announc.">
        <title>Draft Genome Sequence of the Archiascomycetous Yeast Saitoella complicata.</title>
        <authorList>
            <person name="Yamauchi K."/>
            <person name="Kondo S."/>
            <person name="Hamamoto M."/>
            <person name="Takahashi Y."/>
            <person name="Ogura Y."/>
            <person name="Hayashi T."/>
            <person name="Nishida H."/>
        </authorList>
    </citation>
    <scope>NUCLEOTIDE SEQUENCE [LARGE SCALE GENOMIC DNA]</scope>
    <source>
        <strain evidence="8 9">NRRL Y-17804</strain>
    </source>
</reference>
<accession>A0A0E9NRD4</accession>
<evidence type="ECO:0000256" key="4">
    <source>
        <dbReference type="ARBA" id="ARBA00023136"/>
    </source>
</evidence>
<dbReference type="AlphaFoldDB" id="A0A0E9NRD4"/>
<evidence type="ECO:0000256" key="2">
    <source>
        <dbReference type="ARBA" id="ARBA00022692"/>
    </source>
</evidence>
<dbReference type="PANTHER" id="PTHR21324">
    <property type="entry name" value="FASTING-INDUCIBLE INTEGRAL MEMBRANE PROTEIN TM6P1-RELATED"/>
    <property type="match status" value="1"/>
</dbReference>
<feature type="region of interest" description="Disordered" evidence="5">
    <location>
        <begin position="264"/>
        <end position="288"/>
    </location>
</feature>
<dbReference type="GO" id="GO:0012505">
    <property type="term" value="C:endomembrane system"/>
    <property type="evidence" value="ECO:0007669"/>
    <property type="project" value="UniProtKB-SubCell"/>
</dbReference>
<feature type="transmembrane region" description="Helical" evidence="6">
    <location>
        <begin position="78"/>
        <end position="96"/>
    </location>
</feature>
<sequence length="288" mass="31717">MLHSPPISNQPAVAPFHPIAPMSRFLGYAWLPVVSAATWFGVLLAMLIIWGAEGTPRYQSDEGGIVYISDVGAHIKPLFIAGTSVTGPFFVAALIAERWLRHRSRLTPNRRTTEKVLSVCAIVCALVGAAALICLSIWDAFNHSSVHWRLTVVFIIFIALSAIFTTCEFRFLRKGYPDTRRLMFSYAVKILIVIFAVALAIAMGVLMNKNHESAAAVCEWIIAFLFDAYVWTLVYDLRPAVKTSNSYLKRHPSAVMAMQEQQSNGWSNGQASGGPDLAPNNHTINPVA</sequence>
<comment type="subcellular location">
    <subcellularLocation>
        <location evidence="1">Endomembrane system</location>
        <topology evidence="1">Multi-pass membrane protein</topology>
    </subcellularLocation>
</comment>
<dbReference type="Proteomes" id="UP000033140">
    <property type="component" value="Unassembled WGS sequence"/>
</dbReference>
<evidence type="ECO:0000313" key="8">
    <source>
        <dbReference type="EMBL" id="GAO52251.1"/>
    </source>
</evidence>
<feature type="transmembrane region" description="Helical" evidence="6">
    <location>
        <begin position="116"/>
        <end position="138"/>
    </location>
</feature>
<keyword evidence="9" id="KW-1185">Reference proteome</keyword>
<feature type="transmembrane region" description="Helical" evidence="6">
    <location>
        <begin position="184"/>
        <end position="207"/>
    </location>
</feature>
<keyword evidence="2 6" id="KW-0812">Transmembrane</keyword>
<dbReference type="PANTHER" id="PTHR21324:SF2">
    <property type="entry name" value="EG:22E5.9 PROTEIN"/>
    <property type="match status" value="1"/>
</dbReference>
<dbReference type="EMBL" id="BACD03000064">
    <property type="protein sequence ID" value="GAO52251.1"/>
    <property type="molecule type" value="Genomic_DNA"/>
</dbReference>
<keyword evidence="3 6" id="KW-1133">Transmembrane helix</keyword>
<evidence type="ECO:0000256" key="5">
    <source>
        <dbReference type="SAM" id="MobiDB-lite"/>
    </source>
</evidence>
<organism evidence="8 9">
    <name type="scientific">Saitoella complicata (strain BCRC 22490 / CBS 7301 / JCM 7358 / NBRC 10748 / NRRL Y-17804)</name>
    <dbReference type="NCBI Taxonomy" id="698492"/>
    <lineage>
        <taxon>Eukaryota</taxon>
        <taxon>Fungi</taxon>
        <taxon>Dikarya</taxon>
        <taxon>Ascomycota</taxon>
        <taxon>Taphrinomycotina</taxon>
        <taxon>Taphrinomycotina incertae sedis</taxon>
        <taxon>Saitoella</taxon>
    </lineage>
</organism>
<evidence type="ECO:0000313" key="9">
    <source>
        <dbReference type="Proteomes" id="UP000033140"/>
    </source>
</evidence>
<feature type="transmembrane region" description="Helical" evidence="6">
    <location>
        <begin position="150"/>
        <end position="172"/>
    </location>
</feature>
<name>A0A0E9NRD4_SAICN</name>
<protein>
    <recommendedName>
        <fullName evidence="7">CWH43-like N-terminal domain-containing protein</fullName>
    </recommendedName>
</protein>
<evidence type="ECO:0000256" key="3">
    <source>
        <dbReference type="ARBA" id="ARBA00022989"/>
    </source>
</evidence>
<feature type="transmembrane region" description="Helical" evidence="6">
    <location>
        <begin position="213"/>
        <end position="234"/>
    </location>
</feature>
<dbReference type="STRING" id="698492.A0A0E9NRD4"/>
<evidence type="ECO:0000256" key="6">
    <source>
        <dbReference type="SAM" id="Phobius"/>
    </source>
</evidence>
<keyword evidence="4 6" id="KW-0472">Membrane</keyword>
<dbReference type="InterPro" id="IPR050911">
    <property type="entry name" value="DRAM/TMEM150_Autophagy_Mod"/>
</dbReference>
<proteinExistence type="predicted"/>
<gene>
    <name evidence="8" type="ORF">G7K_6332-t1</name>
</gene>
<dbReference type="Pfam" id="PF10277">
    <property type="entry name" value="Frag1"/>
    <property type="match status" value="1"/>
</dbReference>
<feature type="transmembrane region" description="Helical" evidence="6">
    <location>
        <begin position="25"/>
        <end position="50"/>
    </location>
</feature>
<dbReference type="GO" id="GO:0005886">
    <property type="term" value="C:plasma membrane"/>
    <property type="evidence" value="ECO:0007669"/>
    <property type="project" value="TreeGrafter"/>
</dbReference>
<dbReference type="OMA" id="YRSQHRI"/>
<feature type="domain" description="CWH43-like N-terminal" evidence="7">
    <location>
        <begin position="28"/>
        <end position="239"/>
    </location>
</feature>
<comment type="caution">
    <text evidence="8">The sequence shown here is derived from an EMBL/GenBank/DDBJ whole genome shotgun (WGS) entry which is preliminary data.</text>
</comment>
<evidence type="ECO:0000256" key="1">
    <source>
        <dbReference type="ARBA" id="ARBA00004127"/>
    </source>
</evidence>
<reference evidence="8 9" key="2">
    <citation type="journal article" date="2014" name="J. Gen. Appl. Microbiol.">
        <title>The early diverging ascomycetous budding yeast Saitoella complicata has three histone deacetylases belonging to the Clr6, Hos2, and Rpd3 lineages.</title>
        <authorList>
            <person name="Nishida H."/>
            <person name="Matsumoto T."/>
            <person name="Kondo S."/>
            <person name="Hamamoto M."/>
            <person name="Yoshikawa H."/>
        </authorList>
    </citation>
    <scope>NUCLEOTIDE SEQUENCE [LARGE SCALE GENOMIC DNA]</scope>
    <source>
        <strain evidence="8 9">NRRL Y-17804</strain>
    </source>
</reference>
<dbReference type="InterPro" id="IPR019402">
    <property type="entry name" value="CWH43_N"/>
</dbReference>